<organism evidence="2 3">
    <name type="scientific">Rubellimicrobium aerolatum</name>
    <dbReference type="NCBI Taxonomy" id="490979"/>
    <lineage>
        <taxon>Bacteria</taxon>
        <taxon>Pseudomonadati</taxon>
        <taxon>Pseudomonadota</taxon>
        <taxon>Alphaproteobacteria</taxon>
        <taxon>Rhodobacterales</taxon>
        <taxon>Roseobacteraceae</taxon>
        <taxon>Rubellimicrobium</taxon>
    </lineage>
</organism>
<proteinExistence type="predicted"/>
<comment type="caution">
    <text evidence="2">The sequence shown here is derived from an EMBL/GenBank/DDBJ whole genome shotgun (WGS) entry which is preliminary data.</text>
</comment>
<evidence type="ECO:0000313" key="3">
    <source>
        <dbReference type="Proteomes" id="UP001596056"/>
    </source>
</evidence>
<gene>
    <name evidence="2" type="ORF">ACFPOC_12010</name>
</gene>
<protein>
    <submittedName>
        <fullName evidence="2">Uncharacterized protein</fullName>
    </submittedName>
</protein>
<keyword evidence="1" id="KW-1133">Transmembrane helix</keyword>
<keyword evidence="1" id="KW-0812">Transmembrane</keyword>
<feature type="transmembrane region" description="Helical" evidence="1">
    <location>
        <begin position="33"/>
        <end position="54"/>
    </location>
</feature>
<dbReference type="Proteomes" id="UP001596056">
    <property type="component" value="Unassembled WGS sequence"/>
</dbReference>
<dbReference type="RefSeq" id="WP_209842243.1">
    <property type="nucleotide sequence ID" value="NZ_JAGGJP010000014.1"/>
</dbReference>
<evidence type="ECO:0000313" key="2">
    <source>
        <dbReference type="EMBL" id="MFC5567132.1"/>
    </source>
</evidence>
<name>A0ABW0SED3_9RHOB</name>
<reference evidence="3" key="1">
    <citation type="journal article" date="2019" name="Int. J. Syst. Evol. Microbiol.">
        <title>The Global Catalogue of Microorganisms (GCM) 10K type strain sequencing project: providing services to taxonomists for standard genome sequencing and annotation.</title>
        <authorList>
            <consortium name="The Broad Institute Genomics Platform"/>
            <consortium name="The Broad Institute Genome Sequencing Center for Infectious Disease"/>
            <person name="Wu L."/>
            <person name="Ma J."/>
        </authorList>
    </citation>
    <scope>NUCLEOTIDE SEQUENCE [LARGE SCALE GENOMIC DNA]</scope>
    <source>
        <strain evidence="3">KACC 11588</strain>
    </source>
</reference>
<dbReference type="EMBL" id="JBHSNA010000011">
    <property type="protein sequence ID" value="MFC5567132.1"/>
    <property type="molecule type" value="Genomic_DNA"/>
</dbReference>
<evidence type="ECO:0000256" key="1">
    <source>
        <dbReference type="SAM" id="Phobius"/>
    </source>
</evidence>
<sequence length="67" mass="7331">MAASGSLYWLQVRLGLHSAEPDGMLAMTVHLTLANLVWVYLIGHAGLAALHHLLRSLSLSTMWSLHP</sequence>
<keyword evidence="1" id="KW-0472">Membrane</keyword>
<accession>A0ABW0SED3</accession>
<keyword evidence="3" id="KW-1185">Reference proteome</keyword>